<keyword evidence="1" id="KW-0472">Membrane</keyword>
<evidence type="ECO:0000313" key="2">
    <source>
        <dbReference type="EMBL" id="MBO1305086.1"/>
    </source>
</evidence>
<evidence type="ECO:0000256" key="1">
    <source>
        <dbReference type="SAM" id="Phobius"/>
    </source>
</evidence>
<dbReference type="EMBL" id="JAFREM010000004">
    <property type="protein sequence ID" value="MBO1305086.1"/>
    <property type="molecule type" value="Genomic_DNA"/>
</dbReference>
<feature type="transmembrane region" description="Helical" evidence="1">
    <location>
        <begin position="96"/>
        <end position="113"/>
    </location>
</feature>
<feature type="transmembrane region" description="Helical" evidence="1">
    <location>
        <begin position="43"/>
        <end position="61"/>
    </location>
</feature>
<dbReference type="InterPro" id="IPR008875">
    <property type="entry name" value="TraX"/>
</dbReference>
<name>A0ABS3L8K3_9ENTE</name>
<feature type="transmembrane region" description="Helical" evidence="1">
    <location>
        <begin position="73"/>
        <end position="90"/>
    </location>
</feature>
<dbReference type="Proteomes" id="UP000664601">
    <property type="component" value="Unassembled WGS sequence"/>
</dbReference>
<accession>A0ABS3L8K3</accession>
<keyword evidence="1" id="KW-1133">Transmembrane helix</keyword>
<protein>
    <recommendedName>
        <fullName evidence="4">Conjugal transfer protein TraX</fullName>
    </recommendedName>
</protein>
<keyword evidence="1" id="KW-0812">Transmembrane</keyword>
<feature type="transmembrane region" description="Helical" evidence="1">
    <location>
        <begin position="188"/>
        <end position="207"/>
    </location>
</feature>
<feature type="transmembrane region" description="Helical" evidence="1">
    <location>
        <begin position="120"/>
        <end position="150"/>
    </location>
</feature>
<comment type="caution">
    <text evidence="2">The sequence shown here is derived from an EMBL/GenBank/DDBJ whole genome shotgun (WGS) entry which is preliminary data.</text>
</comment>
<dbReference type="Pfam" id="PF05857">
    <property type="entry name" value="TraX"/>
    <property type="match status" value="1"/>
</dbReference>
<organism evidence="2 3">
    <name type="scientific">Candidatus Enterococcus moelleringii</name>
    <dbReference type="NCBI Taxonomy" id="2815325"/>
    <lineage>
        <taxon>Bacteria</taxon>
        <taxon>Bacillati</taxon>
        <taxon>Bacillota</taxon>
        <taxon>Bacilli</taxon>
        <taxon>Lactobacillales</taxon>
        <taxon>Enterococcaceae</taxon>
        <taxon>Enterococcus</taxon>
    </lineage>
</organism>
<evidence type="ECO:0008006" key="4">
    <source>
        <dbReference type="Google" id="ProtNLM"/>
    </source>
</evidence>
<reference evidence="2 3" key="1">
    <citation type="submission" date="2021-03" db="EMBL/GenBank/DDBJ databases">
        <title>Enterococcal diversity collection.</title>
        <authorList>
            <person name="Gilmore M.S."/>
            <person name="Schwartzman J."/>
            <person name="Van Tyne D."/>
            <person name="Martin M."/>
            <person name="Earl A.M."/>
            <person name="Manson A.L."/>
            <person name="Straub T."/>
            <person name="Salamzade R."/>
            <person name="Saavedra J."/>
            <person name="Lebreton F."/>
            <person name="Prichula J."/>
            <person name="Schaufler K."/>
            <person name="Gaca A."/>
            <person name="Sgardioli B."/>
            <person name="Wagenaar J."/>
            <person name="Strong T."/>
        </authorList>
    </citation>
    <scope>NUCLEOTIDE SEQUENCE [LARGE SCALE GENOMIC DNA]</scope>
    <source>
        <strain evidence="2 3">669A</strain>
    </source>
</reference>
<keyword evidence="3" id="KW-1185">Reference proteome</keyword>
<gene>
    <name evidence="2" type="ORF">JZO70_02865</name>
</gene>
<evidence type="ECO:0000313" key="3">
    <source>
        <dbReference type="Proteomes" id="UP000664601"/>
    </source>
</evidence>
<proteinExistence type="predicted"/>
<feature type="transmembrane region" description="Helical" evidence="1">
    <location>
        <begin position="219"/>
        <end position="239"/>
    </location>
</feature>
<feature type="transmembrane region" description="Helical" evidence="1">
    <location>
        <begin position="156"/>
        <end position="176"/>
    </location>
</feature>
<feature type="transmembrane region" description="Helical" evidence="1">
    <location>
        <begin position="16"/>
        <end position="37"/>
    </location>
</feature>
<sequence length="240" mass="26890">MVDETRTSGGLDAATLKLLAIVGMTLDHIAIVFAPQLSLGVRTLFYACGGITFPIMAYLLVEGYKHTSNVKRYGLRLLVFAIISYVPFAWAMGTFVFNVLFTLLLGLITLYLYDHMNNRILFWFVFVGLTLFSVVMDWGLVGVPMVLMYYIVRGNWARYIVPLLPSVILMTLMFLVSGGELTVAIVHSLPQLAFAYVGGGLSAILLKNYNGLRGRSMKYLFYGYYPAHLLILAIIRDFIL</sequence>
<dbReference type="RefSeq" id="WP_207672029.1">
    <property type="nucleotide sequence ID" value="NZ_JAFREM010000004.1"/>
</dbReference>